<protein>
    <submittedName>
        <fullName evidence="2">Uncharacterized protein</fullName>
    </submittedName>
</protein>
<feature type="signal peptide" evidence="1">
    <location>
        <begin position="1"/>
        <end position="26"/>
    </location>
</feature>
<keyword evidence="1" id="KW-0732">Signal</keyword>
<evidence type="ECO:0000256" key="1">
    <source>
        <dbReference type="SAM" id="SignalP"/>
    </source>
</evidence>
<comment type="caution">
    <text evidence="2">The sequence shown here is derived from an EMBL/GenBank/DDBJ whole genome shotgun (WGS) entry which is preliminary data.</text>
</comment>
<keyword evidence="3" id="KW-1185">Reference proteome</keyword>
<proteinExistence type="predicted"/>
<name>A0ABW8JVT4_9GAMM</name>
<gene>
    <name evidence="2" type="ORF">ISP17_14735</name>
</gene>
<organism evidence="2 3">
    <name type="scientific">Dyella ginsengisoli</name>
    <dbReference type="NCBI Taxonomy" id="363848"/>
    <lineage>
        <taxon>Bacteria</taxon>
        <taxon>Pseudomonadati</taxon>
        <taxon>Pseudomonadota</taxon>
        <taxon>Gammaproteobacteria</taxon>
        <taxon>Lysobacterales</taxon>
        <taxon>Rhodanobacteraceae</taxon>
        <taxon>Dyella</taxon>
    </lineage>
</organism>
<reference evidence="2 3" key="1">
    <citation type="submission" date="2020-10" db="EMBL/GenBank/DDBJ databases">
        <title>Phylogeny of dyella-like bacteria.</title>
        <authorList>
            <person name="Fu J."/>
        </authorList>
    </citation>
    <scope>NUCLEOTIDE SEQUENCE [LARGE SCALE GENOMIC DNA]</scope>
    <source>
        <strain evidence="2 3">Gsoil3046</strain>
    </source>
</reference>
<accession>A0ABW8JVT4</accession>
<evidence type="ECO:0000313" key="3">
    <source>
        <dbReference type="Proteomes" id="UP001620460"/>
    </source>
</evidence>
<sequence>MKLLVPLSLCVLVASLGLPSAAQAMAQPYAQDASRSPAEVSAPSRSRPPLFQVRYVLVSALPQPHDDPPLDFGDGKPAIRPLTMSGAPGVLLQGGVASPNVIVCRGWSCMDSPRR</sequence>
<dbReference type="EMBL" id="JADIKM010000004">
    <property type="protein sequence ID" value="MFK2905217.1"/>
    <property type="molecule type" value="Genomic_DNA"/>
</dbReference>
<dbReference type="RefSeq" id="WP_404634512.1">
    <property type="nucleotide sequence ID" value="NZ_JADIKM010000004.1"/>
</dbReference>
<evidence type="ECO:0000313" key="2">
    <source>
        <dbReference type="EMBL" id="MFK2905217.1"/>
    </source>
</evidence>
<dbReference type="Proteomes" id="UP001620460">
    <property type="component" value="Unassembled WGS sequence"/>
</dbReference>
<feature type="chain" id="PRO_5046953272" evidence="1">
    <location>
        <begin position="27"/>
        <end position="115"/>
    </location>
</feature>